<name>A0A0R2DYP5_9LACO</name>
<accession>A0A0R2DYP5</accession>
<organism evidence="1 2">
    <name type="scientific">Liquorilactobacillus mali KCTC 3596 = DSM 20444</name>
    <dbReference type="NCBI Taxonomy" id="1046596"/>
    <lineage>
        <taxon>Bacteria</taxon>
        <taxon>Bacillati</taxon>
        <taxon>Bacillota</taxon>
        <taxon>Bacilli</taxon>
        <taxon>Lactobacillales</taxon>
        <taxon>Lactobacillaceae</taxon>
        <taxon>Liquorilactobacillus</taxon>
    </lineage>
</organism>
<gene>
    <name evidence="1" type="ORF">FD00_GL001526</name>
</gene>
<evidence type="ECO:0000313" key="1">
    <source>
        <dbReference type="EMBL" id="KRN08962.1"/>
    </source>
</evidence>
<protein>
    <submittedName>
        <fullName evidence="1">Uncharacterized protein</fullName>
    </submittedName>
</protein>
<dbReference type="EMBL" id="AYYH01000039">
    <property type="protein sequence ID" value="KRN08962.1"/>
    <property type="molecule type" value="Genomic_DNA"/>
</dbReference>
<proteinExistence type="predicted"/>
<dbReference type="PATRIC" id="fig|1046596.6.peg.1608"/>
<dbReference type="Proteomes" id="UP000050898">
    <property type="component" value="Unassembled WGS sequence"/>
</dbReference>
<evidence type="ECO:0000313" key="2">
    <source>
        <dbReference type="Proteomes" id="UP000050898"/>
    </source>
</evidence>
<keyword evidence="2" id="KW-1185">Reference proteome</keyword>
<comment type="caution">
    <text evidence="1">The sequence shown here is derived from an EMBL/GenBank/DDBJ whole genome shotgun (WGS) entry which is preliminary data.</text>
</comment>
<sequence length="222" mass="26066">MFLLGIIGLILPYGSAKWNFIFENMIWFPVEILITIFALNKILEKNEKEKELKKKEKIVRGKDKQTMKYVRDKVTSIVYDDSIYDSKRNNKKLFANLVNDIKNKENIIINKEKLAKAKRTYRTIENQTFTFNYAGICYMQCKDVYGELDEFLNKYGYVLDSNQYVEMDKLRDLIHSLGLLNVGVNPGFYAKSYKMSMQDDTAVIQLRRAVMLTADIYNELLK</sequence>
<dbReference type="AlphaFoldDB" id="A0A0R2DYP5"/>
<reference evidence="1 2" key="1">
    <citation type="journal article" date="2015" name="Genome Announc.">
        <title>Expanding the biotechnology potential of lactobacilli through comparative genomics of 213 strains and associated genera.</title>
        <authorList>
            <person name="Sun Z."/>
            <person name="Harris H.M."/>
            <person name="McCann A."/>
            <person name="Guo C."/>
            <person name="Argimon S."/>
            <person name="Zhang W."/>
            <person name="Yang X."/>
            <person name="Jeffery I.B."/>
            <person name="Cooney J.C."/>
            <person name="Kagawa T.F."/>
            <person name="Liu W."/>
            <person name="Song Y."/>
            <person name="Salvetti E."/>
            <person name="Wrobel A."/>
            <person name="Rasinkangas P."/>
            <person name="Parkhill J."/>
            <person name="Rea M.C."/>
            <person name="O'Sullivan O."/>
            <person name="Ritari J."/>
            <person name="Douillard F.P."/>
            <person name="Paul Ross R."/>
            <person name="Yang R."/>
            <person name="Briner A.E."/>
            <person name="Felis G.E."/>
            <person name="de Vos W.M."/>
            <person name="Barrangou R."/>
            <person name="Klaenhammer T.R."/>
            <person name="Caufield P.W."/>
            <person name="Cui Y."/>
            <person name="Zhang H."/>
            <person name="O'Toole P.W."/>
        </authorList>
    </citation>
    <scope>NUCLEOTIDE SEQUENCE [LARGE SCALE GENOMIC DNA]</scope>
    <source>
        <strain evidence="1 2">DSM 20444</strain>
    </source>
</reference>